<dbReference type="Proteomes" id="UP001156702">
    <property type="component" value="Unassembled WGS sequence"/>
</dbReference>
<feature type="domain" description="HTH luxR-type" evidence="1">
    <location>
        <begin position="450"/>
        <end position="515"/>
    </location>
</feature>
<gene>
    <name evidence="2" type="ORF">GCM10007923_44850</name>
</gene>
<dbReference type="InterPro" id="IPR029787">
    <property type="entry name" value="Nucleotide_cyclase"/>
</dbReference>
<proteinExistence type="predicted"/>
<organism evidence="2 3">
    <name type="scientific">Shinella yambaruensis</name>
    <dbReference type="NCBI Taxonomy" id="415996"/>
    <lineage>
        <taxon>Bacteria</taxon>
        <taxon>Pseudomonadati</taxon>
        <taxon>Pseudomonadota</taxon>
        <taxon>Alphaproteobacteria</taxon>
        <taxon>Hyphomicrobiales</taxon>
        <taxon>Rhizobiaceae</taxon>
        <taxon>Shinella</taxon>
    </lineage>
</organism>
<dbReference type="InterPro" id="IPR000792">
    <property type="entry name" value="Tscrpt_reg_LuxR_C"/>
</dbReference>
<reference evidence="3" key="1">
    <citation type="journal article" date="2019" name="Int. J. Syst. Evol. Microbiol.">
        <title>The Global Catalogue of Microorganisms (GCM) 10K type strain sequencing project: providing services to taxonomists for standard genome sequencing and annotation.</title>
        <authorList>
            <consortium name="The Broad Institute Genomics Platform"/>
            <consortium name="The Broad Institute Genome Sequencing Center for Infectious Disease"/>
            <person name="Wu L."/>
            <person name="Ma J."/>
        </authorList>
    </citation>
    <scope>NUCLEOTIDE SEQUENCE [LARGE SCALE GENOMIC DNA]</scope>
    <source>
        <strain evidence="3">NBRC 102122</strain>
    </source>
</reference>
<dbReference type="InterPro" id="IPR050471">
    <property type="entry name" value="AB_hydrolase"/>
</dbReference>
<dbReference type="PRINTS" id="PR00038">
    <property type="entry name" value="HTHLUXR"/>
</dbReference>
<dbReference type="PANTHER" id="PTHR43433">
    <property type="entry name" value="HYDROLASE, ALPHA/BETA FOLD FAMILY PROTEIN"/>
    <property type="match status" value="1"/>
</dbReference>
<dbReference type="Pfam" id="PF12697">
    <property type="entry name" value="Abhydrolase_6"/>
    <property type="match status" value="1"/>
</dbReference>
<protein>
    <submittedName>
        <fullName evidence="2">LuxR family transcriptional regulator</fullName>
    </submittedName>
</protein>
<dbReference type="InterPro" id="IPR000073">
    <property type="entry name" value="AB_hydrolase_1"/>
</dbReference>
<dbReference type="Gene3D" id="3.30.70.1230">
    <property type="entry name" value="Nucleotide cyclase"/>
    <property type="match status" value="1"/>
</dbReference>
<evidence type="ECO:0000259" key="1">
    <source>
        <dbReference type="PROSITE" id="PS50043"/>
    </source>
</evidence>
<dbReference type="Pfam" id="PF00196">
    <property type="entry name" value="GerE"/>
    <property type="match status" value="1"/>
</dbReference>
<name>A0ABQ5ZNP1_9HYPH</name>
<dbReference type="PROSITE" id="PS00622">
    <property type="entry name" value="HTH_LUXR_1"/>
    <property type="match status" value="1"/>
</dbReference>
<dbReference type="InterPro" id="IPR029058">
    <property type="entry name" value="AB_hydrolase_fold"/>
</dbReference>
<dbReference type="PROSITE" id="PS50043">
    <property type="entry name" value="HTH_LUXR_2"/>
    <property type="match status" value="1"/>
</dbReference>
<dbReference type="SMART" id="SM00421">
    <property type="entry name" value="HTH_LUXR"/>
    <property type="match status" value="1"/>
</dbReference>
<keyword evidence="3" id="KW-1185">Reference proteome</keyword>
<dbReference type="Gene3D" id="3.40.50.1820">
    <property type="entry name" value="alpha/beta hydrolase"/>
    <property type="match status" value="1"/>
</dbReference>
<dbReference type="InterPro" id="IPR016032">
    <property type="entry name" value="Sig_transdc_resp-reg_C-effctor"/>
</dbReference>
<evidence type="ECO:0000313" key="3">
    <source>
        <dbReference type="Proteomes" id="UP001156702"/>
    </source>
</evidence>
<dbReference type="CDD" id="cd06170">
    <property type="entry name" value="LuxR_C_like"/>
    <property type="match status" value="1"/>
</dbReference>
<accession>A0ABQ5ZNP1</accession>
<dbReference type="Gene3D" id="1.10.10.10">
    <property type="entry name" value="Winged helix-like DNA-binding domain superfamily/Winged helix DNA-binding domain"/>
    <property type="match status" value="1"/>
</dbReference>
<sequence length="517" mass="54760">MLETRYARSGNLHIAYQVVGQGALDLVLVPGFISNLELNWEDPGYSRLLKRLSAFSRVIQFDKRGTGLSDPVDAAALPDIEARMDDVRAVMDAAGSGRAAILGVSEGVPMAILFAAACPERTRALILYGGYAHFKSSVMDETALEQFMGVLDAGWGSGATLKSFAPRLVNDKRFAPWWARFERLSASPAAAISLARMNAAIDVRGALPAVNVPTLLIHRCNDAHVSPDGSRYLKARIAGARLVEIPGSDHPVWTGDVDRIADEVEEFLTGARPVTEADRVLAALLVARIDGAERLASRLGDRAWSKCTEDFQAAAFTAAERLGARCLRWDGDRLVARFDGPARAARTALALRDAGAALGLALAQGVHVGEIEIGGETMTGLAVQVTERIAGLAGSGEIMASSLVGELSAGSGLHFAARGVMEVEGRSHPLEIVLVVAEQHLEPAVPKKGPGPSLAVLTAREREILARVADGMSNPAIAAMLALSEHTVKRHVANILTKLDLGSRAAAAAFSAGQKDR</sequence>
<evidence type="ECO:0000313" key="2">
    <source>
        <dbReference type="EMBL" id="GLR53270.1"/>
    </source>
</evidence>
<dbReference type="RefSeq" id="WP_244767153.1">
    <property type="nucleotide sequence ID" value="NZ_BSOP01000036.1"/>
</dbReference>
<dbReference type="InterPro" id="IPR036388">
    <property type="entry name" value="WH-like_DNA-bd_sf"/>
</dbReference>
<dbReference type="SUPFAM" id="SSF53474">
    <property type="entry name" value="alpha/beta-Hydrolases"/>
    <property type="match status" value="1"/>
</dbReference>
<dbReference type="SUPFAM" id="SSF46894">
    <property type="entry name" value="C-terminal effector domain of the bipartite response regulators"/>
    <property type="match status" value="1"/>
</dbReference>
<dbReference type="EMBL" id="BSOP01000036">
    <property type="protein sequence ID" value="GLR53270.1"/>
    <property type="molecule type" value="Genomic_DNA"/>
</dbReference>
<dbReference type="SUPFAM" id="SSF55073">
    <property type="entry name" value="Nucleotide cyclase"/>
    <property type="match status" value="1"/>
</dbReference>
<dbReference type="PANTHER" id="PTHR43433:SF8">
    <property type="entry name" value="BIFUNCTIONAL LIPASE_ADENYLATE CYCLASE LIPJ"/>
    <property type="match status" value="1"/>
</dbReference>
<comment type="caution">
    <text evidence="2">The sequence shown here is derived from an EMBL/GenBank/DDBJ whole genome shotgun (WGS) entry which is preliminary data.</text>
</comment>